<dbReference type="SMART" id="SM00530">
    <property type="entry name" value="HTH_XRE"/>
    <property type="match status" value="1"/>
</dbReference>
<dbReference type="CDD" id="cd00093">
    <property type="entry name" value="HTH_XRE"/>
    <property type="match status" value="1"/>
</dbReference>
<dbReference type="InterPro" id="IPR041413">
    <property type="entry name" value="MLTR_LBD"/>
</dbReference>
<dbReference type="SUPFAM" id="SSF47413">
    <property type="entry name" value="lambda repressor-like DNA-binding domains"/>
    <property type="match status" value="1"/>
</dbReference>
<accession>A0ABS4QK53</accession>
<dbReference type="RefSeq" id="WP_209894694.1">
    <property type="nucleotide sequence ID" value="NZ_JAGGMR010000001.1"/>
</dbReference>
<dbReference type="InterPro" id="IPR010982">
    <property type="entry name" value="Lambda_DNA-bd_dom_sf"/>
</dbReference>
<dbReference type="Pfam" id="PF17765">
    <property type="entry name" value="MLTR_LBD"/>
    <property type="match status" value="1"/>
</dbReference>
<protein>
    <submittedName>
        <fullName evidence="2">Transcriptional regulator with XRE-family HTH domain</fullName>
    </submittedName>
</protein>
<dbReference type="Proteomes" id="UP001519325">
    <property type="component" value="Unassembled WGS sequence"/>
</dbReference>
<dbReference type="PANTHER" id="PTHR35010:SF3">
    <property type="entry name" value="BLL4873 PROTEIN"/>
    <property type="match status" value="1"/>
</dbReference>
<dbReference type="PANTHER" id="PTHR35010">
    <property type="entry name" value="BLL4672 PROTEIN-RELATED"/>
    <property type="match status" value="1"/>
</dbReference>
<evidence type="ECO:0000313" key="2">
    <source>
        <dbReference type="EMBL" id="MBP2192087.1"/>
    </source>
</evidence>
<reference evidence="2 3" key="1">
    <citation type="submission" date="2021-03" db="EMBL/GenBank/DDBJ databases">
        <title>Sequencing the genomes of 1000 actinobacteria strains.</title>
        <authorList>
            <person name="Klenk H.-P."/>
        </authorList>
    </citation>
    <scope>NUCLEOTIDE SEQUENCE [LARGE SCALE GENOMIC DNA]</scope>
    <source>
        <strain evidence="2 3">DSM 45516</strain>
    </source>
</reference>
<keyword evidence="3" id="KW-1185">Reference proteome</keyword>
<organism evidence="2 3">
    <name type="scientific">Nocardia goodfellowii</name>
    <dbReference type="NCBI Taxonomy" id="882446"/>
    <lineage>
        <taxon>Bacteria</taxon>
        <taxon>Bacillati</taxon>
        <taxon>Actinomycetota</taxon>
        <taxon>Actinomycetes</taxon>
        <taxon>Mycobacteriales</taxon>
        <taxon>Nocardiaceae</taxon>
        <taxon>Nocardia</taxon>
    </lineage>
</organism>
<feature type="domain" description="HTH cro/C1-type" evidence="1">
    <location>
        <begin position="10"/>
        <end position="82"/>
    </location>
</feature>
<proteinExistence type="predicted"/>
<name>A0ABS4QK53_9NOCA</name>
<evidence type="ECO:0000313" key="3">
    <source>
        <dbReference type="Proteomes" id="UP001519325"/>
    </source>
</evidence>
<sequence length="274" mass="30453">MDRRDQLRDFLKTRRARLTPADVGLPDAGQRRTPGLRREEVAVLAGVGVSWYTWLEQGRDIKVSAQVLDAIGDALRLDAHEHTYLYRLAGLNPPSATNGSVGPLNPGLHRLLAGWLPLPAYILDQHWSLAAVNSMARTVFGLSDRDHNCLVAFFASSRYRAAFTRWDAAAPDIVARFRADAAKHPGDPEFQRLVTQLSAVSPEFAELWAAHDVTETAQGRKFITHPHAGELVFEYTRLPLPDHPGYDIVLHNPAPDTDTMARLESLTVEQLRTG</sequence>
<dbReference type="Gene3D" id="3.30.450.180">
    <property type="match status" value="1"/>
</dbReference>
<evidence type="ECO:0000259" key="1">
    <source>
        <dbReference type="SMART" id="SM00530"/>
    </source>
</evidence>
<dbReference type="Pfam" id="PF13560">
    <property type="entry name" value="HTH_31"/>
    <property type="match status" value="1"/>
</dbReference>
<dbReference type="Gene3D" id="1.10.260.40">
    <property type="entry name" value="lambda repressor-like DNA-binding domains"/>
    <property type="match status" value="1"/>
</dbReference>
<dbReference type="EMBL" id="JAGGMR010000001">
    <property type="protein sequence ID" value="MBP2192087.1"/>
    <property type="molecule type" value="Genomic_DNA"/>
</dbReference>
<gene>
    <name evidence="2" type="ORF">BJ987_004988</name>
</gene>
<dbReference type="InterPro" id="IPR001387">
    <property type="entry name" value="Cro/C1-type_HTH"/>
</dbReference>
<comment type="caution">
    <text evidence="2">The sequence shown here is derived from an EMBL/GenBank/DDBJ whole genome shotgun (WGS) entry which is preliminary data.</text>
</comment>